<evidence type="ECO:0000313" key="1">
    <source>
        <dbReference type="EMBL" id="SDB83272.1"/>
    </source>
</evidence>
<organism evidence="1 2">
    <name type="scientific">Sanguibacter gelidistatuariae</name>
    <dbReference type="NCBI Taxonomy" id="1814289"/>
    <lineage>
        <taxon>Bacteria</taxon>
        <taxon>Bacillati</taxon>
        <taxon>Actinomycetota</taxon>
        <taxon>Actinomycetes</taxon>
        <taxon>Micrococcales</taxon>
        <taxon>Sanguibacteraceae</taxon>
        <taxon>Sanguibacter</taxon>
    </lineage>
</organism>
<evidence type="ECO:0000313" key="2">
    <source>
        <dbReference type="Proteomes" id="UP000199039"/>
    </source>
</evidence>
<proteinExistence type="predicted"/>
<protein>
    <submittedName>
        <fullName evidence="1">Uncharacterized protein</fullName>
    </submittedName>
</protein>
<accession>A0A1G6GMP4</accession>
<gene>
    <name evidence="1" type="ORF">SAMN05216410_0299</name>
</gene>
<dbReference type="AlphaFoldDB" id="A0A1G6GMP4"/>
<keyword evidence="2" id="KW-1185">Reference proteome</keyword>
<reference evidence="1 2" key="1">
    <citation type="submission" date="2016-09" db="EMBL/GenBank/DDBJ databases">
        <authorList>
            <person name="Capua I."/>
            <person name="De Benedictis P."/>
            <person name="Joannis T."/>
            <person name="Lombin L.H."/>
            <person name="Cattoli G."/>
        </authorList>
    </citation>
    <scope>NUCLEOTIDE SEQUENCE [LARGE SCALE GENOMIC DNA]</scope>
    <source>
        <strain evidence="1 2">ISLP-3</strain>
    </source>
</reference>
<sequence>MLDRLRSGLRSPEPLSLLDWMSAIVEAGEPYALPMPGQAPTAVTLDELVASFEGTPCAETTAALRVINEFTRDDALRTRIAATLAGRPHHLPLWLSHLDEARISGDVHFLTESLGDGDDFIFGVRLAGGEEITVVVFVDHNLGGALKDAFVAPEPLRDAIIKFVDILEPGQTLTVTDAATARAVIEEAQQLGASFLPPLQSDTWPMSRPLVEWATSLLPAGGTAPARKGWTRADVAAITADFFASSEGRTLDTADNREILDLLLDFRVNHRGDDPLRWSAAVLEDVLTWIPGHLLVDTGFLDPIPDLLETWVPYAHRVRGVDPAQSAQVMVALAALSADFFDALDDLDSGGPQTSTDALLRTLGLDSIEELARIDPAMARRVAEIAGSAGDFSPGAYLLNRLAVAVGGTEELAALDTTPLPDEPFDWTGVPEDIRPMVTTWLDLADRCADELFDVEHRTVFRRFLARAAAVDPAVFRRVKASPVRGAAALVWVATKANQTVGLYKPLNVKDLFAWFGFTGSVSQRAEPLLKAVGVNPHHPWDGLGSPDLLVALRRAEIIADRDRWTADPPSPV</sequence>
<dbReference type="EMBL" id="FMYH01000001">
    <property type="protein sequence ID" value="SDB83272.1"/>
    <property type="molecule type" value="Genomic_DNA"/>
</dbReference>
<dbReference type="Proteomes" id="UP000199039">
    <property type="component" value="Unassembled WGS sequence"/>
</dbReference>
<name>A0A1G6GMP4_9MICO</name>